<evidence type="ECO:0000313" key="3">
    <source>
        <dbReference type="Proteomes" id="UP001235760"/>
    </source>
</evidence>
<feature type="compositionally biased region" description="Low complexity" evidence="1">
    <location>
        <begin position="167"/>
        <end position="178"/>
    </location>
</feature>
<evidence type="ECO:0000313" key="2">
    <source>
        <dbReference type="EMBL" id="MDP4302600.1"/>
    </source>
</evidence>
<name>A0ABT9G804_LEPDI</name>
<gene>
    <name evidence="2" type="ORF">Q8X39_18325</name>
</gene>
<evidence type="ECO:0008006" key="4">
    <source>
        <dbReference type="Google" id="ProtNLM"/>
    </source>
</evidence>
<dbReference type="RefSeq" id="WP_305751142.1">
    <property type="nucleotide sequence ID" value="NZ_JAUZEE010000013.1"/>
</dbReference>
<proteinExistence type="predicted"/>
<evidence type="ECO:0000256" key="1">
    <source>
        <dbReference type="SAM" id="MobiDB-lite"/>
    </source>
</evidence>
<sequence length="246" mass="26467">MEADPSTARAQALWRQTARAFDARAPRERVLLIASAAVLLLGLAHALWLDPAWQGWQDLRQQRQALDTGLQRLQADQATLEGQHAADLGRMQAEVATLEATLAQPLASGTRELVDAQQMPTLLGELIGRRHGLRVRTLQSLGQTPVGAEARVAPGAANPAPAPAPAPASASASAPSSADRPTLYRHGVEIRVEGSYPELLAYLQALEALPQKLLWGSLQLHVEQHPRAVLTLRVYTLSPQAGWVAL</sequence>
<dbReference type="EMBL" id="JAUZEE010000013">
    <property type="protein sequence ID" value="MDP4302600.1"/>
    <property type="molecule type" value="Genomic_DNA"/>
</dbReference>
<reference evidence="2 3" key="1">
    <citation type="submission" date="2023-08" db="EMBL/GenBank/DDBJ databases">
        <authorList>
            <person name="Roldan D.M."/>
            <person name="Menes R.J."/>
        </authorList>
    </citation>
    <scope>NUCLEOTIDE SEQUENCE [LARGE SCALE GENOMIC DNA]</scope>
    <source>
        <strain evidence="2 3">CCM 2812</strain>
    </source>
</reference>
<feature type="region of interest" description="Disordered" evidence="1">
    <location>
        <begin position="153"/>
        <end position="180"/>
    </location>
</feature>
<comment type="caution">
    <text evidence="2">The sequence shown here is derived from an EMBL/GenBank/DDBJ whole genome shotgun (WGS) entry which is preliminary data.</text>
</comment>
<keyword evidence="3" id="KW-1185">Reference proteome</keyword>
<protein>
    <recommendedName>
        <fullName evidence="4">MSHA biogenesis protein MshJ</fullName>
    </recommendedName>
</protein>
<organism evidence="2 3">
    <name type="scientific">Leptothrix discophora</name>
    <dbReference type="NCBI Taxonomy" id="89"/>
    <lineage>
        <taxon>Bacteria</taxon>
        <taxon>Pseudomonadati</taxon>
        <taxon>Pseudomonadota</taxon>
        <taxon>Betaproteobacteria</taxon>
        <taxon>Burkholderiales</taxon>
        <taxon>Sphaerotilaceae</taxon>
        <taxon>Leptothrix</taxon>
    </lineage>
</organism>
<dbReference type="Proteomes" id="UP001235760">
    <property type="component" value="Unassembled WGS sequence"/>
</dbReference>
<accession>A0ABT9G804</accession>